<reference evidence="1" key="4">
    <citation type="submission" date="2019-03" db="UniProtKB">
        <authorList>
            <consortium name="EnsemblPlants"/>
        </authorList>
    </citation>
    <scope>IDENTIFICATION</scope>
</reference>
<reference evidence="1" key="5">
    <citation type="journal article" date="2021" name="G3 (Bethesda)">
        <title>Aegilops tauschii genome assembly Aet v5.0 features greater sequence contiguity and improved annotation.</title>
        <authorList>
            <person name="Wang L."/>
            <person name="Zhu T."/>
            <person name="Rodriguez J.C."/>
            <person name="Deal K.R."/>
            <person name="Dubcovsky J."/>
            <person name="McGuire P.E."/>
            <person name="Lux T."/>
            <person name="Spannagl M."/>
            <person name="Mayer K.F.X."/>
            <person name="Baldrich P."/>
            <person name="Meyers B.C."/>
            <person name="Huo N."/>
            <person name="Gu Y.Q."/>
            <person name="Zhou H."/>
            <person name="Devos K.M."/>
            <person name="Bennetzen J.L."/>
            <person name="Unver T."/>
            <person name="Budak H."/>
            <person name="Gulick P.J."/>
            <person name="Galiba G."/>
            <person name="Kalapos B."/>
            <person name="Nelson D.R."/>
            <person name="Li P."/>
            <person name="You F.M."/>
            <person name="Luo M.C."/>
            <person name="Dvorak J."/>
        </authorList>
    </citation>
    <scope>NUCLEOTIDE SEQUENCE [LARGE SCALE GENOMIC DNA]</scope>
    <source>
        <strain evidence="1">cv. AL8/78</strain>
    </source>
</reference>
<name>A0A453GQ73_AEGTS</name>
<reference evidence="2" key="1">
    <citation type="journal article" date="2014" name="Science">
        <title>Ancient hybridizations among the ancestral genomes of bread wheat.</title>
        <authorList>
            <consortium name="International Wheat Genome Sequencing Consortium,"/>
            <person name="Marcussen T."/>
            <person name="Sandve S.R."/>
            <person name="Heier L."/>
            <person name="Spannagl M."/>
            <person name="Pfeifer M."/>
            <person name="Jakobsen K.S."/>
            <person name="Wulff B.B."/>
            <person name="Steuernagel B."/>
            <person name="Mayer K.F."/>
            <person name="Olsen O.A."/>
        </authorList>
    </citation>
    <scope>NUCLEOTIDE SEQUENCE [LARGE SCALE GENOMIC DNA]</scope>
    <source>
        <strain evidence="2">cv. AL8/78</strain>
    </source>
</reference>
<dbReference type="EnsemblPlants" id="AET3Gv21153100.11">
    <property type="protein sequence ID" value="AET3Gv21153100.11"/>
    <property type="gene ID" value="AET3Gv21153100"/>
</dbReference>
<reference evidence="2" key="2">
    <citation type="journal article" date="2017" name="Nat. Plants">
        <title>The Aegilops tauschii genome reveals multiple impacts of transposons.</title>
        <authorList>
            <person name="Zhao G."/>
            <person name="Zou C."/>
            <person name="Li K."/>
            <person name="Wang K."/>
            <person name="Li T."/>
            <person name="Gao L."/>
            <person name="Zhang X."/>
            <person name="Wang H."/>
            <person name="Yang Z."/>
            <person name="Liu X."/>
            <person name="Jiang W."/>
            <person name="Mao L."/>
            <person name="Kong X."/>
            <person name="Jiao Y."/>
            <person name="Jia J."/>
        </authorList>
    </citation>
    <scope>NUCLEOTIDE SEQUENCE [LARGE SCALE GENOMIC DNA]</scope>
    <source>
        <strain evidence="2">cv. AL8/78</strain>
    </source>
</reference>
<proteinExistence type="predicted"/>
<keyword evidence="2" id="KW-1185">Reference proteome</keyword>
<evidence type="ECO:0000313" key="2">
    <source>
        <dbReference type="Proteomes" id="UP000015105"/>
    </source>
</evidence>
<protein>
    <submittedName>
        <fullName evidence="1">Uncharacterized protein</fullName>
    </submittedName>
</protein>
<accession>A0A453GQ73</accession>
<reference evidence="1" key="3">
    <citation type="journal article" date="2017" name="Nature">
        <title>Genome sequence of the progenitor of the wheat D genome Aegilops tauschii.</title>
        <authorList>
            <person name="Luo M.C."/>
            <person name="Gu Y.Q."/>
            <person name="Puiu D."/>
            <person name="Wang H."/>
            <person name="Twardziok S.O."/>
            <person name="Deal K.R."/>
            <person name="Huo N."/>
            <person name="Zhu T."/>
            <person name="Wang L."/>
            <person name="Wang Y."/>
            <person name="McGuire P.E."/>
            <person name="Liu S."/>
            <person name="Long H."/>
            <person name="Ramasamy R.K."/>
            <person name="Rodriguez J.C."/>
            <person name="Van S.L."/>
            <person name="Yuan L."/>
            <person name="Wang Z."/>
            <person name="Xia Z."/>
            <person name="Xiao L."/>
            <person name="Anderson O.D."/>
            <person name="Ouyang S."/>
            <person name="Liang Y."/>
            <person name="Zimin A.V."/>
            <person name="Pertea G."/>
            <person name="Qi P."/>
            <person name="Bennetzen J.L."/>
            <person name="Dai X."/>
            <person name="Dawson M.W."/>
            <person name="Muller H.G."/>
            <person name="Kugler K."/>
            <person name="Rivarola-Duarte L."/>
            <person name="Spannagl M."/>
            <person name="Mayer K.F.X."/>
            <person name="Lu F.H."/>
            <person name="Bevan M.W."/>
            <person name="Leroy P."/>
            <person name="Li P."/>
            <person name="You F.M."/>
            <person name="Sun Q."/>
            <person name="Liu Z."/>
            <person name="Lyons E."/>
            <person name="Wicker T."/>
            <person name="Salzberg S.L."/>
            <person name="Devos K.M."/>
            <person name="Dvorak J."/>
        </authorList>
    </citation>
    <scope>NUCLEOTIDE SEQUENCE [LARGE SCALE GENOMIC DNA]</scope>
    <source>
        <strain evidence="1">cv. AL8/78</strain>
    </source>
</reference>
<dbReference type="Proteomes" id="UP000015105">
    <property type="component" value="Chromosome 3D"/>
</dbReference>
<dbReference type="Gramene" id="AET3Gv21153100.11">
    <property type="protein sequence ID" value="AET3Gv21153100.11"/>
    <property type="gene ID" value="AET3Gv21153100"/>
</dbReference>
<organism evidence="1 2">
    <name type="scientific">Aegilops tauschii subsp. strangulata</name>
    <name type="common">Goatgrass</name>
    <dbReference type="NCBI Taxonomy" id="200361"/>
    <lineage>
        <taxon>Eukaryota</taxon>
        <taxon>Viridiplantae</taxon>
        <taxon>Streptophyta</taxon>
        <taxon>Embryophyta</taxon>
        <taxon>Tracheophyta</taxon>
        <taxon>Spermatophyta</taxon>
        <taxon>Magnoliopsida</taxon>
        <taxon>Liliopsida</taxon>
        <taxon>Poales</taxon>
        <taxon>Poaceae</taxon>
        <taxon>BOP clade</taxon>
        <taxon>Pooideae</taxon>
        <taxon>Triticodae</taxon>
        <taxon>Triticeae</taxon>
        <taxon>Triticinae</taxon>
        <taxon>Aegilops</taxon>
    </lineage>
</organism>
<evidence type="ECO:0000313" key="1">
    <source>
        <dbReference type="EnsemblPlants" id="AET3Gv21153100.11"/>
    </source>
</evidence>
<sequence length="83" mass="9390">NAMRTDESFCPLTHYLSLSRRRPYAVSARHPLSPPCDFRGRQGSWQPPRPMALLHLPEPSAGTKVADPQDVLTAALLDFWFRS</sequence>
<dbReference type="AlphaFoldDB" id="A0A453GQ73"/>